<dbReference type="InterPro" id="IPR036661">
    <property type="entry name" value="Luciferase-like_sf"/>
</dbReference>
<organism evidence="4 5">
    <name type="scientific">Corynebacterium renale</name>
    <dbReference type="NCBI Taxonomy" id="1724"/>
    <lineage>
        <taxon>Bacteria</taxon>
        <taxon>Bacillati</taxon>
        <taxon>Actinomycetota</taxon>
        <taxon>Actinomycetes</taxon>
        <taxon>Mycobacteriales</taxon>
        <taxon>Corynebacteriaceae</taxon>
        <taxon>Corynebacterium</taxon>
    </lineage>
</organism>
<dbReference type="STRING" id="1724.GCA_001044175_00605"/>
<dbReference type="InterPro" id="IPR022290">
    <property type="entry name" value="LLM_Atu2307-like"/>
</dbReference>
<accession>A0A2A9DNF8</accession>
<evidence type="ECO:0000313" key="5">
    <source>
        <dbReference type="Proteomes" id="UP000221653"/>
    </source>
</evidence>
<evidence type="ECO:0000313" key="4">
    <source>
        <dbReference type="EMBL" id="PFG27705.1"/>
    </source>
</evidence>
<feature type="domain" description="Luciferase-like" evidence="3">
    <location>
        <begin position="17"/>
        <end position="306"/>
    </location>
</feature>
<dbReference type="Proteomes" id="UP000221653">
    <property type="component" value="Unassembled WGS sequence"/>
</dbReference>
<dbReference type="GO" id="GO:0005829">
    <property type="term" value="C:cytosol"/>
    <property type="evidence" value="ECO:0007669"/>
    <property type="project" value="TreeGrafter"/>
</dbReference>
<dbReference type="InterPro" id="IPR011251">
    <property type="entry name" value="Luciferase-like_dom"/>
</dbReference>
<evidence type="ECO:0000256" key="1">
    <source>
        <dbReference type="ARBA" id="ARBA00023002"/>
    </source>
</evidence>
<dbReference type="GO" id="GO:0016705">
    <property type="term" value="F:oxidoreductase activity, acting on paired donors, with incorporation or reduction of molecular oxygen"/>
    <property type="evidence" value="ECO:0007669"/>
    <property type="project" value="InterPro"/>
</dbReference>
<keyword evidence="1" id="KW-0560">Oxidoreductase</keyword>
<dbReference type="Pfam" id="PF00296">
    <property type="entry name" value="Bac_luciferase"/>
    <property type="match status" value="1"/>
</dbReference>
<dbReference type="NCBIfam" id="TIGR03858">
    <property type="entry name" value="LLM_2I7G"/>
    <property type="match status" value="1"/>
</dbReference>
<name>A0A2A9DNF8_9CORY</name>
<gene>
    <name evidence="4" type="ORF">ATK06_0781</name>
</gene>
<keyword evidence="5" id="KW-1185">Reference proteome</keyword>
<dbReference type="PANTHER" id="PTHR30137">
    <property type="entry name" value="LUCIFERASE-LIKE MONOOXYGENASE"/>
    <property type="match status" value="1"/>
</dbReference>
<evidence type="ECO:0000256" key="2">
    <source>
        <dbReference type="ARBA" id="ARBA00023033"/>
    </source>
</evidence>
<protein>
    <submittedName>
        <fullName evidence="4">Putative LLM family oxidoreductase</fullName>
    </submittedName>
</protein>
<dbReference type="SUPFAM" id="SSF51679">
    <property type="entry name" value="Bacterial luciferase-like"/>
    <property type="match status" value="1"/>
</dbReference>
<dbReference type="PANTHER" id="PTHR30137:SF8">
    <property type="entry name" value="BLR5498 PROTEIN"/>
    <property type="match status" value="1"/>
</dbReference>
<comment type="caution">
    <text evidence="4">The sequence shown here is derived from an EMBL/GenBank/DDBJ whole genome shotgun (WGS) entry which is preliminary data.</text>
</comment>
<dbReference type="EMBL" id="PDJF01000001">
    <property type="protein sequence ID" value="PFG27705.1"/>
    <property type="molecule type" value="Genomic_DNA"/>
</dbReference>
<dbReference type="Gene3D" id="3.20.20.30">
    <property type="entry name" value="Luciferase-like domain"/>
    <property type="match status" value="1"/>
</dbReference>
<dbReference type="GO" id="GO:0004497">
    <property type="term" value="F:monooxygenase activity"/>
    <property type="evidence" value="ECO:0007669"/>
    <property type="project" value="UniProtKB-KW"/>
</dbReference>
<sequence length="342" mass="37895">MTHLEFGVETFGDVTKDATGTFIHPAQVIRNVVEEARTAERVGLDVFGIGEHHRDDYAISAPDTVLAGIATVTEKIRLGTAVTVLSSDDPVRIHERFATLDALSNGRAEIILGRGSFTESFPLFGYDLANYEELFNEKLELYMRLRGAQPVSWKGTHAQDLDNVTVYPPYEHGRLKTWIAVGGSPQSVVRTAHYDLPLMLAIIGGDPSRFAPFADLYRRAQEEFGHAPQPVGYHTWGYVAETDEEAREEFAEPYLAVQRRLAKDRGWSAANRAVYNNELVRGSLAVGSPHTVARRIADGMKALGATRYDMKISNGPLSHEKINRSIELFGTKVVPLVKDMLA</sequence>
<dbReference type="AlphaFoldDB" id="A0A2A9DNF8"/>
<reference evidence="4 5" key="1">
    <citation type="submission" date="2017-10" db="EMBL/GenBank/DDBJ databases">
        <title>Sequencing the genomes of 1000 actinobacteria strains.</title>
        <authorList>
            <person name="Klenk H.-P."/>
        </authorList>
    </citation>
    <scope>NUCLEOTIDE SEQUENCE [LARGE SCALE GENOMIC DNA]</scope>
    <source>
        <strain evidence="4 5">DSM 20688</strain>
    </source>
</reference>
<evidence type="ECO:0000259" key="3">
    <source>
        <dbReference type="Pfam" id="PF00296"/>
    </source>
</evidence>
<dbReference type="OrthoDB" id="9776438at2"/>
<dbReference type="InterPro" id="IPR050766">
    <property type="entry name" value="Bact_Lucif_Oxidored"/>
</dbReference>
<keyword evidence="2" id="KW-0503">Monooxygenase</keyword>
<proteinExistence type="predicted"/>
<dbReference type="RefSeq" id="WP_048381830.1">
    <property type="nucleotide sequence ID" value="NZ_LDYE01000011.1"/>
</dbReference>